<sequence length="172" mass="18987">MILEYKGKLPTIHPTAYIADNAVITGDVIIEEDVSIWFHTVIRGDVAPVYIGKKTNIQDQSMLHQSPNKPLIIEEGVTAGHQVMIHSAHVKRNALIGMGTTLLDGCQIGEGAYIGAGSLVPPNKIIPANTLAFGRPAKVIRELSDDDSKEMNRIRNDYMKKGRYYKSMQKSD</sequence>
<dbReference type="PANTHER" id="PTHR13061:SF29">
    <property type="entry name" value="GAMMA CARBONIC ANHYDRASE-LIKE 1, MITOCHONDRIAL-RELATED"/>
    <property type="match status" value="1"/>
</dbReference>
<dbReference type="GO" id="GO:0016740">
    <property type="term" value="F:transferase activity"/>
    <property type="evidence" value="ECO:0007669"/>
    <property type="project" value="UniProtKB-KW"/>
</dbReference>
<dbReference type="InterPro" id="IPR011004">
    <property type="entry name" value="Trimer_LpxA-like_sf"/>
</dbReference>
<dbReference type="eggNOG" id="COG0663">
    <property type="taxonomic scope" value="Bacteria"/>
</dbReference>
<evidence type="ECO:0000313" key="1">
    <source>
        <dbReference type="EMBL" id="KGX86762.1"/>
    </source>
</evidence>
<protein>
    <submittedName>
        <fullName evidence="1">Transferase</fullName>
    </submittedName>
</protein>
<dbReference type="OrthoDB" id="9803036at2"/>
<organism evidence="1 2">
    <name type="scientific">Pontibacillus litoralis JSM 072002</name>
    <dbReference type="NCBI Taxonomy" id="1385512"/>
    <lineage>
        <taxon>Bacteria</taxon>
        <taxon>Bacillati</taxon>
        <taxon>Bacillota</taxon>
        <taxon>Bacilli</taxon>
        <taxon>Bacillales</taxon>
        <taxon>Bacillaceae</taxon>
        <taxon>Pontibacillus</taxon>
    </lineage>
</organism>
<keyword evidence="1" id="KW-0808">Transferase</keyword>
<gene>
    <name evidence="1" type="ORF">N784_03975</name>
</gene>
<dbReference type="InterPro" id="IPR050484">
    <property type="entry name" value="Transf_Hexapept/Carb_Anhydrase"/>
</dbReference>
<dbReference type="Proteomes" id="UP000030401">
    <property type="component" value="Unassembled WGS sequence"/>
</dbReference>
<dbReference type="EMBL" id="AVPG01000011">
    <property type="protein sequence ID" value="KGX86762.1"/>
    <property type="molecule type" value="Genomic_DNA"/>
</dbReference>
<evidence type="ECO:0000313" key="2">
    <source>
        <dbReference type="Proteomes" id="UP000030401"/>
    </source>
</evidence>
<dbReference type="AlphaFoldDB" id="A0A0A5HSZ1"/>
<accession>A0A0A5HSZ1</accession>
<dbReference type="CDD" id="cd04645">
    <property type="entry name" value="LbH_gamma_CA_like"/>
    <property type="match status" value="1"/>
</dbReference>
<proteinExistence type="predicted"/>
<comment type="caution">
    <text evidence="1">The sequence shown here is derived from an EMBL/GenBank/DDBJ whole genome shotgun (WGS) entry which is preliminary data.</text>
</comment>
<dbReference type="RefSeq" id="WP_036834209.1">
    <property type="nucleotide sequence ID" value="NZ_AVPG01000011.1"/>
</dbReference>
<dbReference type="InterPro" id="IPR001451">
    <property type="entry name" value="Hexapep"/>
</dbReference>
<name>A0A0A5HSZ1_9BACI</name>
<dbReference type="InterPro" id="IPR047324">
    <property type="entry name" value="LbH_gamma_CA-like"/>
</dbReference>
<dbReference type="PANTHER" id="PTHR13061">
    <property type="entry name" value="DYNACTIN SUBUNIT P25"/>
    <property type="match status" value="1"/>
</dbReference>
<keyword evidence="2" id="KW-1185">Reference proteome</keyword>
<reference evidence="1 2" key="1">
    <citation type="submission" date="2013-08" db="EMBL/GenBank/DDBJ databases">
        <authorList>
            <person name="Huang J."/>
            <person name="Wang G."/>
        </authorList>
    </citation>
    <scope>NUCLEOTIDE SEQUENCE [LARGE SCALE GENOMIC DNA]</scope>
    <source>
        <strain evidence="1 2">JSM 072002</strain>
    </source>
</reference>
<dbReference type="STRING" id="1385512.N784_03975"/>
<dbReference type="SUPFAM" id="SSF51161">
    <property type="entry name" value="Trimeric LpxA-like enzymes"/>
    <property type="match status" value="1"/>
</dbReference>
<dbReference type="Pfam" id="PF00132">
    <property type="entry name" value="Hexapep"/>
    <property type="match status" value="2"/>
</dbReference>
<dbReference type="Gene3D" id="2.160.10.10">
    <property type="entry name" value="Hexapeptide repeat proteins"/>
    <property type="match status" value="1"/>
</dbReference>